<dbReference type="RefSeq" id="WP_158462251.1">
    <property type="nucleotide sequence ID" value="NZ_VZAD01000003.1"/>
</dbReference>
<evidence type="ECO:0000313" key="1">
    <source>
        <dbReference type="EMBL" id="MQP10390.1"/>
    </source>
</evidence>
<accession>A0A6A7W7D8</accession>
<organism evidence="1 2">
    <name type="scientific">Segatella copri</name>
    <dbReference type="NCBI Taxonomy" id="165179"/>
    <lineage>
        <taxon>Bacteria</taxon>
        <taxon>Pseudomonadati</taxon>
        <taxon>Bacteroidota</taxon>
        <taxon>Bacteroidia</taxon>
        <taxon>Bacteroidales</taxon>
        <taxon>Prevotellaceae</taxon>
        <taxon>Segatella</taxon>
    </lineage>
</organism>
<dbReference type="EMBL" id="VZAD01000003">
    <property type="protein sequence ID" value="MQP10390.1"/>
    <property type="molecule type" value="Genomic_DNA"/>
</dbReference>
<keyword evidence="2" id="KW-1185">Reference proteome</keyword>
<dbReference type="AlphaFoldDB" id="A0A6A7W7D8"/>
<proteinExistence type="predicted"/>
<name>A0A6A7W7D8_9BACT</name>
<dbReference type="InterPro" id="IPR025342">
    <property type="entry name" value="DUF4248"/>
</dbReference>
<gene>
    <name evidence="1" type="ORF">F7D20_00055</name>
</gene>
<dbReference type="Proteomes" id="UP000384372">
    <property type="component" value="Unassembled WGS sequence"/>
</dbReference>
<protein>
    <submittedName>
        <fullName evidence="1">DUF4248 domain-containing protein</fullName>
    </submittedName>
</protein>
<comment type="caution">
    <text evidence="1">The sequence shown here is derived from an EMBL/GenBank/DDBJ whole genome shotgun (WGS) entry which is preliminary data.</text>
</comment>
<sequence>MQIRLYEKAELAMLYFPNSTPKVAVNRLSRWIKNIPELYVALQRCNVAKNSHFYSRQQVDLIFQYLDEP</sequence>
<evidence type="ECO:0000313" key="2">
    <source>
        <dbReference type="Proteomes" id="UP000384372"/>
    </source>
</evidence>
<dbReference type="Pfam" id="PF14053">
    <property type="entry name" value="DUF4248"/>
    <property type="match status" value="1"/>
</dbReference>
<dbReference type="OrthoDB" id="1082414at2"/>
<reference evidence="1 2" key="1">
    <citation type="submission" date="2019-09" db="EMBL/GenBank/DDBJ databases">
        <title>Distinct polysaccharide growth profiles of human intestinal Prevotella copri isolates.</title>
        <authorList>
            <person name="Fehlner-Peach H."/>
            <person name="Magnabosco C."/>
            <person name="Raghavan V."/>
            <person name="Scher J.U."/>
            <person name="Tett A."/>
            <person name="Cox L.M."/>
            <person name="Gottsegen C."/>
            <person name="Watters A."/>
            <person name="Wiltshire- Gordon J.D."/>
            <person name="Segata N."/>
            <person name="Bonneau R."/>
            <person name="Littman D.R."/>
        </authorList>
    </citation>
    <scope>NUCLEOTIDE SEQUENCE [LARGE SCALE GENOMIC DNA]</scope>
    <source>
        <strain evidence="2">iAQ1173</strain>
    </source>
</reference>